<feature type="domain" description="Shikimate dehydrogenase substrate binding N-terminal" evidence="2">
    <location>
        <begin position="296"/>
        <end position="346"/>
    </location>
</feature>
<dbReference type="GO" id="GO:0009423">
    <property type="term" value="P:chorismate biosynthetic process"/>
    <property type="evidence" value="ECO:0007669"/>
    <property type="project" value="UniProtKB-UniPathway"/>
</dbReference>
<dbReference type="SUPFAM" id="SSF53223">
    <property type="entry name" value="Aminoacid dehydrogenase-like, N-terminal domain"/>
    <property type="match status" value="1"/>
</dbReference>
<dbReference type="InterPro" id="IPR006151">
    <property type="entry name" value="Shikm_DH/Glu-tRNA_Rdtase"/>
</dbReference>
<dbReference type="Gene3D" id="3.20.20.70">
    <property type="entry name" value="Aldolase class I"/>
    <property type="match status" value="2"/>
</dbReference>
<dbReference type="AlphaFoldDB" id="A0A5N5K7G4"/>
<dbReference type="Gene3D" id="3.40.50.720">
    <property type="entry name" value="NAD(P)-binding Rossmann-like Domain"/>
    <property type="match status" value="1"/>
</dbReference>
<feature type="domain" description="Quinate/shikimate 5-dehydrogenase/glutamyl-tRNA reductase" evidence="1">
    <location>
        <begin position="470"/>
        <end position="538"/>
    </location>
</feature>
<dbReference type="InterPro" id="IPR013708">
    <property type="entry name" value="Shikimate_DH-bd_N"/>
</dbReference>
<dbReference type="InterPro" id="IPR036291">
    <property type="entry name" value="NAD(P)-bd_dom_sf"/>
</dbReference>
<keyword evidence="4" id="KW-1185">Reference proteome</keyword>
<comment type="caution">
    <text evidence="3">The sequence shown here is derived from an EMBL/GenBank/DDBJ whole genome shotgun (WGS) entry which is preliminary data.</text>
</comment>
<evidence type="ECO:0000313" key="3">
    <source>
        <dbReference type="EMBL" id="KAB5527479.1"/>
    </source>
</evidence>
<dbReference type="SUPFAM" id="SSF51569">
    <property type="entry name" value="Aldolase"/>
    <property type="match status" value="2"/>
</dbReference>
<dbReference type="InterPro" id="IPR022893">
    <property type="entry name" value="Shikimate_DH_fam"/>
</dbReference>
<dbReference type="PANTHER" id="PTHR21089:SF7">
    <property type="entry name" value="BIFUNCTIONAL 3-DEHYDROQUINATE DEHYDRATASE_SHIKIMATE DEHYDROGENASE, CHLOROPLASTIC-LIKE ISOFORM X1"/>
    <property type="match status" value="1"/>
</dbReference>
<dbReference type="Gene3D" id="3.40.50.10860">
    <property type="entry name" value="Leucine Dehydrogenase, chain A, domain 1"/>
    <property type="match status" value="1"/>
</dbReference>
<sequence length="765" mass="85634">MAFKNSISVCTPLECESVGEMLASMKRAEAEGADLAELRLDSLSFSHDSEVEKLIKHRTLPSIVSFRNGRKIELWDYERQEPSMCSYRSSSPDENRNYYVHCSPMVVKIDSDLLLSSFIIQITRLKPSGISSNRDRKNTCLQLLRLAFDLNVEFVEMDYEVASEDVMAEYVYNRSNTKLIVSSYVNGTKPSAEELGYLIACMQSTGADVLKLVLDVEKITDLAPVFTMLSHCQMPLIALAVGSRGLISQLLGPKFGGVLVYGSLSDKTVPGMPTLLSLRQVYKLEYINADTKVFGLISNPVGHSKGPILHNPAFRHTGYNGIYVPMQVDDVKEFFRTYTSSDFAGFRYRKLFFLLESHIRKPQWGAVMKSIHLLRVTDEVYDIIVSSRTLELWDYTFFILHFLCDVLHLSFLTVENFVAQSIGAVNTIVRRPTDGKLVGYNTDCDASISAIEDALTERRITQKGVLEASPLAGKTFVLIGAGGAGRALAFGAKSRGARVIIFNRDYERARALAKAVSGEALPYESLDRFRPENGMILANASAIGMEPNSDQSPVSKEALKAYELVFDAVYTPRNTRLLQEAKEVGAVVVSGVEMFIRQALGQFRLSGGIHAQASLGAILIVYPAMLSKISVNVSFFKAIRNKTVRILVSFPSWAEVEAPERLQLELLIERPCFCPESPKAKRIQKLCFSLILEIKKMKPLNFKAFYQAVQYQIYNKSITTWYEKSEECILKYLLQSPLCKIAAIINFGWSTITDVTAYVLYRSTE</sequence>
<name>A0A5N5K7G4_9ROSI</name>
<evidence type="ECO:0000259" key="1">
    <source>
        <dbReference type="Pfam" id="PF01488"/>
    </source>
</evidence>
<dbReference type="GO" id="GO:0003855">
    <property type="term" value="F:3-dehydroquinate dehydratase activity"/>
    <property type="evidence" value="ECO:0007669"/>
    <property type="project" value="InterPro"/>
</dbReference>
<dbReference type="SUPFAM" id="SSF51735">
    <property type="entry name" value="NAD(P)-binding Rossmann-fold domains"/>
    <property type="match status" value="1"/>
</dbReference>
<proteinExistence type="predicted"/>
<dbReference type="GO" id="GO:0019632">
    <property type="term" value="P:shikimate metabolic process"/>
    <property type="evidence" value="ECO:0007669"/>
    <property type="project" value="TreeGrafter"/>
</dbReference>
<dbReference type="InterPro" id="IPR001381">
    <property type="entry name" value="DHquinase_I"/>
</dbReference>
<dbReference type="InterPro" id="IPR013785">
    <property type="entry name" value="Aldolase_TIM"/>
</dbReference>
<dbReference type="FunFam" id="3.40.50.720:FF:000172">
    <property type="entry name" value="Bifunctional 3-dehydroquinate dehydratase/shikimate dehydrogenase, chloroplastic"/>
    <property type="match status" value="1"/>
</dbReference>
<dbReference type="UniPathway" id="UPA00053">
    <property type="reaction ID" value="UER00087"/>
</dbReference>
<dbReference type="GO" id="GO:0004764">
    <property type="term" value="F:shikimate 3-dehydrogenase (NADP+) activity"/>
    <property type="evidence" value="ECO:0007669"/>
    <property type="project" value="InterPro"/>
</dbReference>
<evidence type="ECO:0000259" key="2">
    <source>
        <dbReference type="Pfam" id="PF08501"/>
    </source>
</evidence>
<dbReference type="CDD" id="cd00502">
    <property type="entry name" value="DHQase_I"/>
    <property type="match status" value="1"/>
</dbReference>
<dbReference type="Pfam" id="PF01487">
    <property type="entry name" value="DHquinase_I"/>
    <property type="match status" value="2"/>
</dbReference>
<dbReference type="Pfam" id="PF08501">
    <property type="entry name" value="Shikimate_dh_N"/>
    <property type="match status" value="1"/>
</dbReference>
<dbReference type="InterPro" id="IPR046346">
    <property type="entry name" value="Aminoacid_DH-like_N_sf"/>
</dbReference>
<organism evidence="3 4">
    <name type="scientific">Salix brachista</name>
    <dbReference type="NCBI Taxonomy" id="2182728"/>
    <lineage>
        <taxon>Eukaryota</taxon>
        <taxon>Viridiplantae</taxon>
        <taxon>Streptophyta</taxon>
        <taxon>Embryophyta</taxon>
        <taxon>Tracheophyta</taxon>
        <taxon>Spermatophyta</taxon>
        <taxon>Magnoliopsida</taxon>
        <taxon>eudicotyledons</taxon>
        <taxon>Gunneridae</taxon>
        <taxon>Pentapetalae</taxon>
        <taxon>rosids</taxon>
        <taxon>fabids</taxon>
        <taxon>Malpighiales</taxon>
        <taxon>Salicaceae</taxon>
        <taxon>Saliceae</taxon>
        <taxon>Salix</taxon>
    </lineage>
</organism>
<dbReference type="PANTHER" id="PTHR21089">
    <property type="entry name" value="SHIKIMATE DEHYDROGENASE"/>
    <property type="match status" value="1"/>
</dbReference>
<evidence type="ECO:0000313" key="4">
    <source>
        <dbReference type="Proteomes" id="UP000326939"/>
    </source>
</evidence>
<evidence type="ECO:0008006" key="5">
    <source>
        <dbReference type="Google" id="ProtNLM"/>
    </source>
</evidence>
<dbReference type="CDD" id="cd01065">
    <property type="entry name" value="NAD_bind_Shikimate_DH"/>
    <property type="match status" value="1"/>
</dbReference>
<protein>
    <recommendedName>
        <fullName evidence="5">Shikimate dehydrogenase</fullName>
    </recommendedName>
</protein>
<accession>A0A5N5K7G4</accession>
<reference evidence="4" key="1">
    <citation type="journal article" date="2019" name="Gigascience">
        <title>De novo genome assembly of the endangered Acer yangbiense, a plant species with extremely small populations endemic to Yunnan Province, China.</title>
        <authorList>
            <person name="Yang J."/>
            <person name="Wariss H.M."/>
            <person name="Tao L."/>
            <person name="Zhang R."/>
            <person name="Yun Q."/>
            <person name="Hollingsworth P."/>
            <person name="Dao Z."/>
            <person name="Luo G."/>
            <person name="Guo H."/>
            <person name="Ma Y."/>
            <person name="Sun W."/>
        </authorList>
    </citation>
    <scope>NUCLEOTIDE SEQUENCE [LARGE SCALE GENOMIC DNA]</scope>
    <source>
        <strain evidence="4">cv. br00</strain>
    </source>
</reference>
<dbReference type="EMBL" id="VDCV01000014">
    <property type="protein sequence ID" value="KAB5527479.1"/>
    <property type="molecule type" value="Genomic_DNA"/>
</dbReference>
<dbReference type="Proteomes" id="UP000326939">
    <property type="component" value="Chromosome 14"/>
</dbReference>
<dbReference type="Pfam" id="PF01488">
    <property type="entry name" value="Shikimate_DH"/>
    <property type="match status" value="1"/>
</dbReference>
<gene>
    <name evidence="3" type="ORF">DKX38_021326</name>
</gene>